<dbReference type="Proteomes" id="UP000553888">
    <property type="component" value="Unassembled WGS sequence"/>
</dbReference>
<sequence>MSQQSLAVSYWSRFPSLLVIKQYAEVLGVTTRTATQQLDDGLVRATKWGTTWYIDRADLIGFLAQDPRGQKYPRARIVATPEVAPERDEDFLTGFGTEVDSASLLRLLGVTSPTLDRWIREEEFPEFDRAGGNATAVANLRESFLQKSNHGPRYR</sequence>
<dbReference type="EMBL" id="JACBZY010000001">
    <property type="protein sequence ID" value="NYG99198.1"/>
    <property type="molecule type" value="Genomic_DNA"/>
</dbReference>
<comment type="caution">
    <text evidence="1">The sequence shown here is derived from an EMBL/GenBank/DDBJ whole genome shotgun (WGS) entry which is preliminary data.</text>
</comment>
<keyword evidence="2" id="KW-1185">Reference proteome</keyword>
<dbReference type="AlphaFoldDB" id="A0A852YJ98"/>
<accession>A0A852YJ98</accession>
<reference evidence="1 2" key="1">
    <citation type="submission" date="2020-07" db="EMBL/GenBank/DDBJ databases">
        <title>Sequencing the genomes of 1000 actinobacteria strains.</title>
        <authorList>
            <person name="Klenk H.-P."/>
        </authorList>
    </citation>
    <scope>NUCLEOTIDE SEQUENCE [LARGE SCALE GENOMIC DNA]</scope>
    <source>
        <strain evidence="1 2">DSM 23141</strain>
    </source>
</reference>
<evidence type="ECO:0000313" key="2">
    <source>
        <dbReference type="Proteomes" id="UP000553888"/>
    </source>
</evidence>
<proteinExistence type="predicted"/>
<dbReference type="RefSeq" id="WP_179567235.1">
    <property type="nucleotide sequence ID" value="NZ_JACBZY010000001.1"/>
</dbReference>
<organism evidence="1 2">
    <name type="scientific">Schumannella luteola</name>
    <dbReference type="NCBI Taxonomy" id="472059"/>
    <lineage>
        <taxon>Bacteria</taxon>
        <taxon>Bacillati</taxon>
        <taxon>Actinomycetota</taxon>
        <taxon>Actinomycetes</taxon>
        <taxon>Micrococcales</taxon>
        <taxon>Microbacteriaceae</taxon>
        <taxon>Schumannella</taxon>
    </lineage>
</organism>
<evidence type="ECO:0000313" key="1">
    <source>
        <dbReference type="EMBL" id="NYG99198.1"/>
    </source>
</evidence>
<gene>
    <name evidence="1" type="ORF">BJ979_001824</name>
</gene>
<name>A0A852YJ98_9MICO</name>
<protein>
    <submittedName>
        <fullName evidence="1">Excisionase family DNA binding protein</fullName>
    </submittedName>
</protein>